<dbReference type="EMBL" id="AMFJ01000357">
    <property type="protein sequence ID" value="EKE28277.1"/>
    <property type="molecule type" value="Genomic_DNA"/>
</dbReference>
<comment type="caution">
    <text evidence="1">The sequence shown here is derived from an EMBL/GenBank/DDBJ whole genome shotgun (WGS) entry which is preliminary data.</text>
</comment>
<name>K2G1Z9_9BACT</name>
<dbReference type="InterPro" id="IPR023214">
    <property type="entry name" value="HAD_sf"/>
</dbReference>
<proteinExistence type="predicted"/>
<dbReference type="AlphaFoldDB" id="K2G1Z9"/>
<dbReference type="Gene3D" id="3.40.50.1000">
    <property type="entry name" value="HAD superfamily/HAD-like"/>
    <property type="match status" value="1"/>
</dbReference>
<dbReference type="InterPro" id="IPR036412">
    <property type="entry name" value="HAD-like_sf"/>
</dbReference>
<dbReference type="Pfam" id="PF08282">
    <property type="entry name" value="Hydrolase_3"/>
    <property type="match status" value="1"/>
</dbReference>
<accession>K2G1Z9</accession>
<gene>
    <name evidence="1" type="ORF">ACD_3C00083G0016</name>
</gene>
<protein>
    <submittedName>
        <fullName evidence="1">Low specificity phosphatase (HAD superfamily)-like protein</fullName>
    </submittedName>
</protein>
<dbReference type="SUPFAM" id="SSF56784">
    <property type="entry name" value="HAD-like"/>
    <property type="match status" value="1"/>
</dbReference>
<evidence type="ECO:0000313" key="1">
    <source>
        <dbReference type="EMBL" id="EKE28277.1"/>
    </source>
</evidence>
<sequence length="167" mass="20453">MESYKWEQLINNINTVIFDIDGVFTDWNFIYTNDGKFWKVFWPHDADWIKLLKKFNINIQCISADKRWFAITKKRISDDMWLPLEQVSEWERLDWLNANFDLKNCIYMWDWLHDAKIFEYAWYSIAPANAFYLTKEKADYVTQTNAWSWAVLEAVLHLLEKFYNYKF</sequence>
<reference evidence="1" key="1">
    <citation type="journal article" date="2012" name="Science">
        <title>Fermentation, hydrogen, and sulfur metabolism in multiple uncultivated bacterial phyla.</title>
        <authorList>
            <person name="Wrighton K.C."/>
            <person name="Thomas B.C."/>
            <person name="Sharon I."/>
            <person name="Miller C.S."/>
            <person name="Castelle C.J."/>
            <person name="VerBerkmoes N.C."/>
            <person name="Wilkins M.J."/>
            <person name="Hettich R.L."/>
            <person name="Lipton M.S."/>
            <person name="Williams K.H."/>
            <person name="Long P.E."/>
            <person name="Banfield J.F."/>
        </authorList>
    </citation>
    <scope>NUCLEOTIDE SEQUENCE [LARGE SCALE GENOMIC DNA]</scope>
</reference>
<organism evidence="1">
    <name type="scientific">uncultured bacterium</name>
    <name type="common">gcode 4</name>
    <dbReference type="NCBI Taxonomy" id="1234023"/>
    <lineage>
        <taxon>Bacteria</taxon>
        <taxon>environmental samples</taxon>
    </lineage>
</organism>